<name>A0A0E0F3Z6_9ORYZ</name>
<dbReference type="STRING" id="40149.A0A0E0F3Z6"/>
<dbReference type="Gene3D" id="3.20.20.190">
    <property type="entry name" value="Phosphatidylinositol (PI) phosphodiesterase"/>
    <property type="match status" value="2"/>
</dbReference>
<evidence type="ECO:0000313" key="7">
    <source>
        <dbReference type="EnsemblPlants" id="OMERI11G06480.1"/>
    </source>
</evidence>
<dbReference type="PANTHER" id="PTHR47449:SF2">
    <property type="entry name" value="GLYCEROPHOSPHODIESTER PHOSPHODIESTERASE GDPD4"/>
    <property type="match status" value="1"/>
</dbReference>
<dbReference type="HOGENOM" id="CLU_055532_0_0_1"/>
<evidence type="ECO:0000256" key="3">
    <source>
        <dbReference type="ARBA" id="ARBA00047512"/>
    </source>
</evidence>
<evidence type="ECO:0000256" key="5">
    <source>
        <dbReference type="SAM" id="Phobius"/>
    </source>
</evidence>
<keyword evidence="2" id="KW-0319">Glycerol metabolism</keyword>
<sequence length="412" mass="46147">MRRLLGLGRRRQQQPPPLPLFPPPATKRASPPSSSSSALLRRILPTNRLLRLLLLLAALSLIPPAFFHFRLRRFHRMRERRCGWIASPPMVCAHGGDSTNAFPNSMDSFRLALDARVDCVEVDVSRSSDGALFVLHDRGQGLPDLLLILEMYISFNGTSDRSYSTNGVMIKALSTRFQLSKTVQNQEVPKAQDVLALISQSVRQVILDVKVGPPSFEKDLAEDVLSIIKALSTRFQLSKTVQNQEVPKAQDVLALISQSVRQVILDVKVGPPSFEKDLAEDVLSIIGRTHCKNCLVWAKSDNVGRDVIKLSKDITVGYIVMVDKSTGRTTELVRITGSKVAGVYHRLIHEKLMKVMHRNDKKVYAWTVDDADSMKRMLYEHVDAIVTSNPSLLQQLMQETRTECMEDGFALP</sequence>
<feature type="compositionally biased region" description="Basic residues" evidence="4">
    <location>
        <begin position="1"/>
        <end position="12"/>
    </location>
</feature>
<evidence type="ECO:0000256" key="2">
    <source>
        <dbReference type="ARBA" id="ARBA00022798"/>
    </source>
</evidence>
<dbReference type="PANTHER" id="PTHR47449">
    <property type="entry name" value="GLYCEROPHOSPHODIESTER PHOSPHODIESTERASE GDPD4"/>
    <property type="match status" value="1"/>
</dbReference>
<comment type="catalytic activity">
    <reaction evidence="3">
        <text>a sn-glycero-3-phosphodiester + H2O = an alcohol + sn-glycerol 3-phosphate + H(+)</text>
        <dbReference type="Rhea" id="RHEA:12969"/>
        <dbReference type="ChEBI" id="CHEBI:15377"/>
        <dbReference type="ChEBI" id="CHEBI:15378"/>
        <dbReference type="ChEBI" id="CHEBI:30879"/>
        <dbReference type="ChEBI" id="CHEBI:57597"/>
        <dbReference type="ChEBI" id="CHEBI:83408"/>
        <dbReference type="EC" id="3.1.4.46"/>
    </reaction>
</comment>
<protein>
    <recommendedName>
        <fullName evidence="1">glycerophosphodiester phosphodiesterase</fullName>
        <ecNumber evidence="1">3.1.4.46</ecNumber>
    </recommendedName>
</protein>
<organism evidence="7">
    <name type="scientific">Oryza meridionalis</name>
    <dbReference type="NCBI Taxonomy" id="40149"/>
    <lineage>
        <taxon>Eukaryota</taxon>
        <taxon>Viridiplantae</taxon>
        <taxon>Streptophyta</taxon>
        <taxon>Embryophyta</taxon>
        <taxon>Tracheophyta</taxon>
        <taxon>Spermatophyta</taxon>
        <taxon>Magnoliopsida</taxon>
        <taxon>Liliopsida</taxon>
        <taxon>Poales</taxon>
        <taxon>Poaceae</taxon>
        <taxon>BOP clade</taxon>
        <taxon>Oryzoideae</taxon>
        <taxon>Oryzeae</taxon>
        <taxon>Oryzinae</taxon>
        <taxon>Oryza</taxon>
    </lineage>
</organism>
<dbReference type="eggNOG" id="KOG2258">
    <property type="taxonomic scope" value="Eukaryota"/>
</dbReference>
<dbReference type="GO" id="GO:0006071">
    <property type="term" value="P:glycerol metabolic process"/>
    <property type="evidence" value="ECO:0007669"/>
    <property type="project" value="UniProtKB-KW"/>
</dbReference>
<feature type="transmembrane region" description="Helical" evidence="5">
    <location>
        <begin position="49"/>
        <end position="71"/>
    </location>
</feature>
<dbReference type="Proteomes" id="UP000008021">
    <property type="component" value="Chromosome 11"/>
</dbReference>
<feature type="compositionally biased region" description="Low complexity" evidence="4">
    <location>
        <begin position="26"/>
        <end position="37"/>
    </location>
</feature>
<proteinExistence type="predicted"/>
<reference evidence="7" key="1">
    <citation type="submission" date="2015-04" db="UniProtKB">
        <authorList>
            <consortium name="EnsemblPlants"/>
        </authorList>
    </citation>
    <scope>IDENTIFICATION</scope>
</reference>
<dbReference type="EnsemblPlants" id="OMERI11G06480.1">
    <property type="protein sequence ID" value="OMERI11G06480.1"/>
    <property type="gene ID" value="OMERI11G06480"/>
</dbReference>
<dbReference type="InterPro" id="IPR017946">
    <property type="entry name" value="PLC-like_Pdiesterase_TIM-brl"/>
</dbReference>
<keyword evidence="5" id="KW-1133">Transmembrane helix</keyword>
<keyword evidence="5" id="KW-0472">Membrane</keyword>
<keyword evidence="5" id="KW-0812">Transmembrane</keyword>
<keyword evidence="8" id="KW-1185">Reference proteome</keyword>
<dbReference type="SUPFAM" id="SSF51695">
    <property type="entry name" value="PLC-like phosphodiesterases"/>
    <property type="match status" value="1"/>
</dbReference>
<feature type="region of interest" description="Disordered" evidence="4">
    <location>
        <begin position="1"/>
        <end position="37"/>
    </location>
</feature>
<dbReference type="Pfam" id="PF03009">
    <property type="entry name" value="GDPD"/>
    <property type="match status" value="1"/>
</dbReference>
<dbReference type="PROSITE" id="PS51704">
    <property type="entry name" value="GP_PDE"/>
    <property type="match status" value="1"/>
</dbReference>
<evidence type="ECO:0000259" key="6">
    <source>
        <dbReference type="PROSITE" id="PS51704"/>
    </source>
</evidence>
<evidence type="ECO:0000313" key="8">
    <source>
        <dbReference type="Proteomes" id="UP000008021"/>
    </source>
</evidence>
<evidence type="ECO:0000256" key="4">
    <source>
        <dbReference type="SAM" id="MobiDB-lite"/>
    </source>
</evidence>
<dbReference type="GO" id="GO:0008889">
    <property type="term" value="F:glycerophosphodiester phosphodiesterase activity"/>
    <property type="evidence" value="ECO:0007669"/>
    <property type="project" value="UniProtKB-EC"/>
</dbReference>
<dbReference type="InterPro" id="IPR030395">
    <property type="entry name" value="GP_PDE_dom"/>
</dbReference>
<reference evidence="7" key="2">
    <citation type="submission" date="2018-05" db="EMBL/GenBank/DDBJ databases">
        <title>OmerRS3 (Oryza meridionalis Reference Sequence Version 3).</title>
        <authorList>
            <person name="Zhang J."/>
            <person name="Kudrna D."/>
            <person name="Lee S."/>
            <person name="Talag J."/>
            <person name="Welchert J."/>
            <person name="Wing R.A."/>
        </authorList>
    </citation>
    <scope>NUCLEOTIDE SEQUENCE [LARGE SCALE GENOMIC DNA]</scope>
    <source>
        <strain evidence="7">cv. OR44</strain>
    </source>
</reference>
<dbReference type="EC" id="3.1.4.46" evidence="1"/>
<evidence type="ECO:0000256" key="1">
    <source>
        <dbReference type="ARBA" id="ARBA00012247"/>
    </source>
</evidence>
<dbReference type="InterPro" id="IPR044236">
    <property type="entry name" value="GDPD4"/>
</dbReference>
<dbReference type="GO" id="GO:0006629">
    <property type="term" value="P:lipid metabolic process"/>
    <property type="evidence" value="ECO:0007669"/>
    <property type="project" value="InterPro"/>
</dbReference>
<dbReference type="AlphaFoldDB" id="A0A0E0F3Z6"/>
<accession>A0A0E0F3Z6</accession>
<dbReference type="Gramene" id="OMERI11G06480.1">
    <property type="protein sequence ID" value="OMERI11G06480.1"/>
    <property type="gene ID" value="OMERI11G06480"/>
</dbReference>
<feature type="domain" description="GP-PDE" evidence="6">
    <location>
        <begin position="89"/>
        <end position="397"/>
    </location>
</feature>
<feature type="compositionally biased region" description="Pro residues" evidence="4">
    <location>
        <begin position="14"/>
        <end position="25"/>
    </location>
</feature>
<dbReference type="CDD" id="cd08556">
    <property type="entry name" value="GDPD"/>
    <property type="match status" value="1"/>
</dbReference>